<dbReference type="AlphaFoldDB" id="A0A6I4V041"/>
<gene>
    <name evidence="1" type="ORF">GRI43_07745</name>
</gene>
<evidence type="ECO:0000313" key="1">
    <source>
        <dbReference type="EMBL" id="MXP47283.1"/>
    </source>
</evidence>
<proteinExistence type="predicted"/>
<dbReference type="PIRSF" id="PIRSF010372">
    <property type="entry name" value="PaiB"/>
    <property type="match status" value="1"/>
</dbReference>
<dbReference type="InterPro" id="IPR012349">
    <property type="entry name" value="Split_barrel_FMN-bd"/>
</dbReference>
<dbReference type="OrthoDB" id="9794948at2"/>
<name>A0A6I4V041_9SPHN</name>
<dbReference type="PANTHER" id="PTHR35802:SF1">
    <property type="entry name" value="PROTEASE SYNTHASE AND SPORULATION PROTEIN PAI 2"/>
    <property type="match status" value="1"/>
</dbReference>
<dbReference type="SUPFAM" id="SSF50475">
    <property type="entry name" value="FMN-binding split barrel"/>
    <property type="match status" value="1"/>
</dbReference>
<dbReference type="Gene3D" id="2.30.110.10">
    <property type="entry name" value="Electron Transport, Fmn-binding Protein, Chain A"/>
    <property type="match status" value="1"/>
</dbReference>
<dbReference type="InterPro" id="IPR007396">
    <property type="entry name" value="TR_PAI2-type"/>
</dbReference>
<protein>
    <submittedName>
        <fullName evidence="1">FMN-binding negative transcriptional regulator</fullName>
    </submittedName>
</protein>
<evidence type="ECO:0000313" key="2">
    <source>
        <dbReference type="Proteomes" id="UP000471435"/>
    </source>
</evidence>
<dbReference type="Pfam" id="PF04299">
    <property type="entry name" value="FMN_bind_2"/>
    <property type="match status" value="1"/>
</dbReference>
<dbReference type="RefSeq" id="WP_160730420.1">
    <property type="nucleotide sequence ID" value="NZ_WTYP01000001.1"/>
</dbReference>
<dbReference type="Proteomes" id="UP000471435">
    <property type="component" value="Unassembled WGS sequence"/>
</dbReference>
<keyword evidence="2" id="KW-1185">Reference proteome</keyword>
<comment type="caution">
    <text evidence="1">The sequence shown here is derived from an EMBL/GenBank/DDBJ whole genome shotgun (WGS) entry which is preliminary data.</text>
</comment>
<accession>A0A6I4V041</accession>
<organism evidence="1 2">
    <name type="scientific">Pontixanthobacter luteolus</name>
    <dbReference type="NCBI Taxonomy" id="295089"/>
    <lineage>
        <taxon>Bacteria</taxon>
        <taxon>Pseudomonadati</taxon>
        <taxon>Pseudomonadota</taxon>
        <taxon>Alphaproteobacteria</taxon>
        <taxon>Sphingomonadales</taxon>
        <taxon>Erythrobacteraceae</taxon>
        <taxon>Pontixanthobacter</taxon>
    </lineage>
</organism>
<dbReference type="EMBL" id="WTYP01000001">
    <property type="protein sequence ID" value="MXP47283.1"/>
    <property type="molecule type" value="Genomic_DNA"/>
</dbReference>
<reference evidence="1 2" key="1">
    <citation type="submission" date="2019-12" db="EMBL/GenBank/DDBJ databases">
        <title>Genomic-based taxomic classification of the family Erythrobacteraceae.</title>
        <authorList>
            <person name="Xu L."/>
        </authorList>
    </citation>
    <scope>NUCLEOTIDE SEQUENCE [LARGE SCALE GENOMIC DNA]</scope>
    <source>
        <strain evidence="1 2">SW-109</strain>
    </source>
</reference>
<sequence>MHPNPAYRGGDRALQETLIDQIGMGMVFMQTPDGPRVAHTPLLSTGDGAVQFHLARGNALSRYLAGENALIVVNGPDAYVSARWYEDRNTVPTWNFVALELEGPIRKMAAEGTLAMLETLSQRHEGRVEGGRPWTMDELTDERKRRLMSGIAGFEMEVRAWRDTVKLSQDDSASDRTRVAKGLEANGSVAVAELMRTLVPDQ</sequence>
<dbReference type="PANTHER" id="PTHR35802">
    <property type="entry name" value="PROTEASE SYNTHASE AND SPORULATION PROTEIN PAI 2"/>
    <property type="match status" value="1"/>
</dbReference>